<accession>A0A4C1ZBA8</accession>
<name>A0A4C1ZBA8_EUMVA</name>
<evidence type="ECO:0000313" key="1">
    <source>
        <dbReference type="EMBL" id="GBP83875.1"/>
    </source>
</evidence>
<keyword evidence="2" id="KW-1185">Reference proteome</keyword>
<protein>
    <submittedName>
        <fullName evidence="1">Uncharacterized protein</fullName>
    </submittedName>
</protein>
<evidence type="ECO:0000313" key="2">
    <source>
        <dbReference type="Proteomes" id="UP000299102"/>
    </source>
</evidence>
<sequence length="94" mass="10664">MSATCSYSNMAKIKKKLPTQVDDVISAELPNPKEDPVLYETIRKHMIHGPCGELNRDSLCTKDVKCTKSYSHEMIIKTQTGNDGYPLYMQKKAR</sequence>
<comment type="caution">
    <text evidence="1">The sequence shown here is derived from an EMBL/GenBank/DDBJ whole genome shotgun (WGS) entry which is preliminary data.</text>
</comment>
<dbReference type="EMBL" id="BGZK01001645">
    <property type="protein sequence ID" value="GBP83875.1"/>
    <property type="molecule type" value="Genomic_DNA"/>
</dbReference>
<dbReference type="Proteomes" id="UP000299102">
    <property type="component" value="Unassembled WGS sequence"/>
</dbReference>
<dbReference type="OrthoDB" id="1728974at2759"/>
<dbReference type="STRING" id="151549.A0A4C1ZBA8"/>
<dbReference type="AlphaFoldDB" id="A0A4C1ZBA8"/>
<reference evidence="1 2" key="1">
    <citation type="journal article" date="2019" name="Commun. Biol.">
        <title>The bagworm genome reveals a unique fibroin gene that provides high tensile strength.</title>
        <authorList>
            <person name="Kono N."/>
            <person name="Nakamura H."/>
            <person name="Ohtoshi R."/>
            <person name="Tomita M."/>
            <person name="Numata K."/>
            <person name="Arakawa K."/>
        </authorList>
    </citation>
    <scope>NUCLEOTIDE SEQUENCE [LARGE SCALE GENOMIC DNA]</scope>
</reference>
<organism evidence="1 2">
    <name type="scientific">Eumeta variegata</name>
    <name type="common">Bagworm moth</name>
    <name type="synonym">Eumeta japonica</name>
    <dbReference type="NCBI Taxonomy" id="151549"/>
    <lineage>
        <taxon>Eukaryota</taxon>
        <taxon>Metazoa</taxon>
        <taxon>Ecdysozoa</taxon>
        <taxon>Arthropoda</taxon>
        <taxon>Hexapoda</taxon>
        <taxon>Insecta</taxon>
        <taxon>Pterygota</taxon>
        <taxon>Neoptera</taxon>
        <taxon>Endopterygota</taxon>
        <taxon>Lepidoptera</taxon>
        <taxon>Glossata</taxon>
        <taxon>Ditrysia</taxon>
        <taxon>Tineoidea</taxon>
        <taxon>Psychidae</taxon>
        <taxon>Oiketicinae</taxon>
        <taxon>Eumeta</taxon>
    </lineage>
</organism>
<gene>
    <name evidence="1" type="ORF">EVAR_65694_1</name>
</gene>
<proteinExistence type="predicted"/>